<feature type="compositionally biased region" description="Low complexity" evidence="1">
    <location>
        <begin position="100"/>
        <end position="125"/>
    </location>
</feature>
<dbReference type="Proteomes" id="UP000054270">
    <property type="component" value="Unassembled WGS sequence"/>
</dbReference>
<feature type="compositionally biased region" description="Polar residues" evidence="1">
    <location>
        <begin position="76"/>
        <end position="87"/>
    </location>
</feature>
<reference evidence="3" key="1">
    <citation type="submission" date="2014-04" db="EMBL/GenBank/DDBJ databases">
        <title>Evolutionary Origins and Diversification of the Mycorrhizal Mutualists.</title>
        <authorList>
            <consortium name="DOE Joint Genome Institute"/>
            <consortium name="Mycorrhizal Genomics Consortium"/>
            <person name="Kohler A."/>
            <person name="Kuo A."/>
            <person name="Nagy L.G."/>
            <person name="Floudas D."/>
            <person name="Copeland A."/>
            <person name="Barry K.W."/>
            <person name="Cichocki N."/>
            <person name="Veneault-Fourrey C."/>
            <person name="LaButti K."/>
            <person name="Lindquist E.A."/>
            <person name="Lipzen A."/>
            <person name="Lundell T."/>
            <person name="Morin E."/>
            <person name="Murat C."/>
            <person name="Riley R."/>
            <person name="Ohm R."/>
            <person name="Sun H."/>
            <person name="Tunlid A."/>
            <person name="Henrissat B."/>
            <person name="Grigoriev I.V."/>
            <person name="Hibbett D.S."/>
            <person name="Martin F."/>
        </authorList>
    </citation>
    <scope>NUCLEOTIDE SEQUENCE [LARGE SCALE GENOMIC DNA]</scope>
    <source>
        <strain evidence="3">FD-334 SS-4</strain>
    </source>
</reference>
<organism evidence="2 3">
    <name type="scientific">Hypholoma sublateritium (strain FD-334 SS-4)</name>
    <dbReference type="NCBI Taxonomy" id="945553"/>
    <lineage>
        <taxon>Eukaryota</taxon>
        <taxon>Fungi</taxon>
        <taxon>Dikarya</taxon>
        <taxon>Basidiomycota</taxon>
        <taxon>Agaricomycotina</taxon>
        <taxon>Agaricomycetes</taxon>
        <taxon>Agaricomycetidae</taxon>
        <taxon>Agaricales</taxon>
        <taxon>Agaricineae</taxon>
        <taxon>Strophariaceae</taxon>
        <taxon>Hypholoma</taxon>
    </lineage>
</organism>
<dbReference type="AlphaFoldDB" id="A0A0D2P9Q6"/>
<feature type="region of interest" description="Disordered" evidence="1">
    <location>
        <begin position="42"/>
        <end position="160"/>
    </location>
</feature>
<sequence length="428" mass="46764">MHASSQSQAPCPPNFTRDRPKPDLQSAVRQAVAVRDLARVDDEKDKKYAKKTSYPSVGFRVRPGKDGQTRARGLSSAAQQPLMTSTPRPLRSADTVLAYQQQQKQKLQAIADGPPANGGPASSSSYEEDLNRSRSSSFSHVQPNPSQQHQQQPSQHSDSAAEDLQYPFFGGATPSEMLNMQQMLPRKRYSIHEQTQPPQPLSPEHPPFTPHIFDQSHSQAMYEQAYDGSSGTAVEGIGYSTVSSPFSNGAPTSSSGSPFTTTSVVSGGHPPTPTFGPHAPVFGPQPLDDLPTSSPTTYFHTPNVFNDSAYPGPSTSSAHLSHQQQQHNMALGLNMEMSISSAPGYEKAAHQNAMYDIKSSIEQHQIAHQQRQMPAMEGYDDQGHQLGMGMPAAASWTAEQQRQQPQQPHQQSPSNAFWSNGPEYRFYP</sequence>
<feature type="region of interest" description="Disordered" evidence="1">
    <location>
        <begin position="388"/>
        <end position="428"/>
    </location>
</feature>
<keyword evidence="3" id="KW-1185">Reference proteome</keyword>
<feature type="compositionally biased region" description="Low complexity" evidence="1">
    <location>
        <begin position="400"/>
        <end position="413"/>
    </location>
</feature>
<feature type="region of interest" description="Disordered" evidence="1">
    <location>
        <begin position="1"/>
        <end position="30"/>
    </location>
</feature>
<evidence type="ECO:0000256" key="1">
    <source>
        <dbReference type="SAM" id="MobiDB-lite"/>
    </source>
</evidence>
<accession>A0A0D2P9Q6</accession>
<feature type="compositionally biased region" description="Low complexity" evidence="1">
    <location>
        <begin position="139"/>
        <end position="158"/>
    </location>
</feature>
<protein>
    <submittedName>
        <fullName evidence="2">Uncharacterized protein</fullName>
    </submittedName>
</protein>
<gene>
    <name evidence="2" type="ORF">HYPSUDRAFT_37853</name>
</gene>
<evidence type="ECO:0000313" key="2">
    <source>
        <dbReference type="EMBL" id="KJA25346.1"/>
    </source>
</evidence>
<name>A0A0D2P9Q6_HYPSF</name>
<dbReference type="STRING" id="945553.A0A0D2P9Q6"/>
<proteinExistence type="predicted"/>
<dbReference type="EMBL" id="KN817532">
    <property type="protein sequence ID" value="KJA25346.1"/>
    <property type="molecule type" value="Genomic_DNA"/>
</dbReference>
<evidence type="ECO:0000313" key="3">
    <source>
        <dbReference type="Proteomes" id="UP000054270"/>
    </source>
</evidence>